<comment type="caution">
    <text evidence="1">The sequence shown here is derived from an EMBL/GenBank/DDBJ whole genome shotgun (WGS) entry which is preliminary data.</text>
</comment>
<dbReference type="AlphaFoldDB" id="A0A2P5TLI4"/>
<evidence type="ECO:0000313" key="2">
    <source>
        <dbReference type="Proteomes" id="UP000242231"/>
    </source>
</evidence>
<protein>
    <submittedName>
        <fullName evidence="1">Uncharacterized protein</fullName>
    </submittedName>
</protein>
<organism evidence="1 2">
    <name type="scientific">Oceanisphaera arctica</name>
    <dbReference type="NCBI Taxonomy" id="641510"/>
    <lineage>
        <taxon>Bacteria</taxon>
        <taxon>Pseudomonadati</taxon>
        <taxon>Pseudomonadota</taxon>
        <taxon>Gammaproteobacteria</taxon>
        <taxon>Aeromonadales</taxon>
        <taxon>Aeromonadaceae</taxon>
        <taxon>Oceanisphaera</taxon>
    </lineage>
</organism>
<dbReference type="EMBL" id="MPZM01000019">
    <property type="protein sequence ID" value="PPL16165.1"/>
    <property type="molecule type" value="Genomic_DNA"/>
</dbReference>
<proteinExistence type="predicted"/>
<gene>
    <name evidence="1" type="ORF">UN63_10000</name>
</gene>
<evidence type="ECO:0000313" key="1">
    <source>
        <dbReference type="EMBL" id="PPL16165.1"/>
    </source>
</evidence>
<keyword evidence="2" id="KW-1185">Reference proteome</keyword>
<sequence length="69" mass="7596">MRSEGVVAAALAGANPQTAPYLQTRHRLPRQLKRRLQGHAKQEYRCLDWAVAAALAGGSAQQIFTRKPI</sequence>
<reference evidence="2" key="1">
    <citation type="submission" date="2016-11" db="EMBL/GenBank/DDBJ databases">
        <authorList>
            <person name="Sisinthy S."/>
            <person name="Ara S."/>
            <person name="Gundlapally S.R."/>
        </authorList>
    </citation>
    <scope>NUCLEOTIDE SEQUENCE [LARGE SCALE GENOMIC DNA]</scope>
    <source>
        <strain evidence="2">V1-41</strain>
    </source>
</reference>
<name>A0A2P5TLI4_9GAMM</name>
<accession>A0A2P5TLI4</accession>
<dbReference type="Proteomes" id="UP000242231">
    <property type="component" value="Unassembled WGS sequence"/>
</dbReference>